<feature type="chain" id="PRO_5035807143" evidence="2">
    <location>
        <begin position="20"/>
        <end position="451"/>
    </location>
</feature>
<accession>A0A8S1CT46</accession>
<reference evidence="3 4" key="1">
    <citation type="submission" date="2020-04" db="EMBL/GenBank/DDBJ databases">
        <authorList>
            <person name="Alioto T."/>
            <person name="Alioto T."/>
            <person name="Gomez Garrido J."/>
        </authorList>
    </citation>
    <scope>NUCLEOTIDE SEQUENCE [LARGE SCALE GENOMIC DNA]</scope>
</reference>
<keyword evidence="4" id="KW-1185">Reference proteome</keyword>
<keyword evidence="2" id="KW-0732">Signal</keyword>
<evidence type="ECO:0000313" key="4">
    <source>
        <dbReference type="Proteomes" id="UP000494165"/>
    </source>
</evidence>
<feature type="coiled-coil region" evidence="1">
    <location>
        <begin position="88"/>
        <end position="115"/>
    </location>
</feature>
<feature type="signal peptide" evidence="2">
    <location>
        <begin position="1"/>
        <end position="19"/>
    </location>
</feature>
<sequence>MDRKISILLLASLVLSAFSATVPRITTEEVDDAESKNIFLAEKLLVFAAEFKSFNESHWCVEATNYFIDTIDSLVTVDANPTLIADLRVRSEAEKQEAVKKINDLTANFNALNTQLFRIAEKLRLELFAELSEHFIQFQTITSSIETQYVDFQSYLNFVISDLELAVLLAINGLSHPNIPDVHTHLQQSKDAAINGNEFVVQAEALYTNAKNAAFSAIDVIVSQTKFKTEQKREVRFVLRGQAAPEDVTSAQSGILNWIEHMISINTKFSRLNNALSLQVADSFHEIFASMRELLVDEATVSSIETDNRIDGQLLKLTISTVGSAMQTTTTTLDTINYILNHLDGDSRGKLQTLRDTLSSNINTVNSDYNTVFTTIDTNLPLTLENIRVAIAGLSGDPVIRIYLAIQEIENTFSTNRIDIESEKPLYDDNITAFLPVLDQIIKDLCSGLFC</sequence>
<evidence type="ECO:0000313" key="3">
    <source>
        <dbReference type="EMBL" id="CAB3371977.1"/>
    </source>
</evidence>
<gene>
    <name evidence="3" type="ORF">CLODIP_2_CD07708</name>
</gene>
<evidence type="ECO:0000256" key="1">
    <source>
        <dbReference type="SAM" id="Coils"/>
    </source>
</evidence>
<name>A0A8S1CT46_9INSE</name>
<dbReference type="EMBL" id="CADEPI010000067">
    <property type="protein sequence ID" value="CAB3371977.1"/>
    <property type="molecule type" value="Genomic_DNA"/>
</dbReference>
<proteinExistence type="predicted"/>
<organism evidence="3 4">
    <name type="scientific">Cloeon dipterum</name>
    <dbReference type="NCBI Taxonomy" id="197152"/>
    <lineage>
        <taxon>Eukaryota</taxon>
        <taxon>Metazoa</taxon>
        <taxon>Ecdysozoa</taxon>
        <taxon>Arthropoda</taxon>
        <taxon>Hexapoda</taxon>
        <taxon>Insecta</taxon>
        <taxon>Pterygota</taxon>
        <taxon>Palaeoptera</taxon>
        <taxon>Ephemeroptera</taxon>
        <taxon>Pisciforma</taxon>
        <taxon>Baetidae</taxon>
        <taxon>Cloeon</taxon>
    </lineage>
</organism>
<protein>
    <submittedName>
        <fullName evidence="3">Uncharacterized protein</fullName>
    </submittedName>
</protein>
<comment type="caution">
    <text evidence="3">The sequence shown here is derived from an EMBL/GenBank/DDBJ whole genome shotgun (WGS) entry which is preliminary data.</text>
</comment>
<dbReference type="AlphaFoldDB" id="A0A8S1CT46"/>
<keyword evidence="1" id="KW-0175">Coiled coil</keyword>
<dbReference type="Proteomes" id="UP000494165">
    <property type="component" value="Unassembled WGS sequence"/>
</dbReference>
<evidence type="ECO:0000256" key="2">
    <source>
        <dbReference type="SAM" id="SignalP"/>
    </source>
</evidence>